<gene>
    <name evidence="1" type="ORF">GCM10011401_10090</name>
</gene>
<dbReference type="RefSeq" id="WP_188683317.1">
    <property type="nucleotide sequence ID" value="NZ_BMIS01000003.1"/>
</dbReference>
<name>A0A917EQ33_9MICC</name>
<keyword evidence="2" id="KW-1185">Reference proteome</keyword>
<dbReference type="EMBL" id="BMIS01000003">
    <property type="protein sequence ID" value="GGE64934.1"/>
    <property type="molecule type" value="Genomic_DNA"/>
</dbReference>
<comment type="caution">
    <text evidence="1">The sequence shown here is derived from an EMBL/GenBank/DDBJ whole genome shotgun (WGS) entry which is preliminary data.</text>
</comment>
<evidence type="ECO:0000313" key="1">
    <source>
        <dbReference type="EMBL" id="GGE64934.1"/>
    </source>
</evidence>
<organism evidence="1 2">
    <name type="scientific">Nesterenkonia cremea</name>
    <dbReference type="NCBI Taxonomy" id="1882340"/>
    <lineage>
        <taxon>Bacteria</taxon>
        <taxon>Bacillati</taxon>
        <taxon>Actinomycetota</taxon>
        <taxon>Actinomycetes</taxon>
        <taxon>Micrococcales</taxon>
        <taxon>Micrococcaceae</taxon>
        <taxon>Nesterenkonia</taxon>
    </lineage>
</organism>
<accession>A0A917EQ33</accession>
<reference evidence="1" key="1">
    <citation type="journal article" date="2014" name="Int. J. Syst. Evol. Microbiol.">
        <title>Complete genome sequence of Corynebacterium casei LMG S-19264T (=DSM 44701T), isolated from a smear-ripened cheese.</title>
        <authorList>
            <consortium name="US DOE Joint Genome Institute (JGI-PGF)"/>
            <person name="Walter F."/>
            <person name="Albersmeier A."/>
            <person name="Kalinowski J."/>
            <person name="Ruckert C."/>
        </authorList>
    </citation>
    <scope>NUCLEOTIDE SEQUENCE</scope>
    <source>
        <strain evidence="1">CGMCC 1.15388</strain>
    </source>
</reference>
<protein>
    <recommendedName>
        <fullName evidence="3">THIF-type NAD/FAD binding fold domain-containing protein</fullName>
    </recommendedName>
</protein>
<reference evidence="1" key="2">
    <citation type="submission" date="2020-09" db="EMBL/GenBank/DDBJ databases">
        <authorList>
            <person name="Sun Q."/>
            <person name="Zhou Y."/>
        </authorList>
    </citation>
    <scope>NUCLEOTIDE SEQUENCE</scope>
    <source>
        <strain evidence="1">CGMCC 1.15388</strain>
    </source>
</reference>
<sequence length="278" mass="28351">MEPNPRRRLAAVLVDGLGPVGARTALALAEAGVGTLLLRDGTQGSAVQQSSTAQTVDAEQVGDPYLSIHHGLPRSTGLQDLLDRAAQQPASQPAPQQTAVMECPADMRPDGADVCVLSLGESSGAGPAGTRSASRTSALHAATVSAAAQQASLVMPVLCPAAGEAEIGPLIAQPGVLEGFACAGCRELSAAATDIQPAPAGTSVEHTAGHNPADARLHHQLTAGLITRQLLTLLDGVRNPALAEHSLLLRPDGGWERRPAPVHPECACQLVSPEPLPS</sequence>
<proteinExistence type="predicted"/>
<dbReference type="AlphaFoldDB" id="A0A917EQ33"/>
<evidence type="ECO:0000313" key="2">
    <source>
        <dbReference type="Proteomes" id="UP000633136"/>
    </source>
</evidence>
<dbReference type="Proteomes" id="UP000633136">
    <property type="component" value="Unassembled WGS sequence"/>
</dbReference>
<evidence type="ECO:0008006" key="3">
    <source>
        <dbReference type="Google" id="ProtNLM"/>
    </source>
</evidence>